<proteinExistence type="predicted"/>
<dbReference type="Proteomes" id="UP000706926">
    <property type="component" value="Unassembled WGS sequence"/>
</dbReference>
<comment type="caution">
    <text evidence="1">The sequence shown here is derived from an EMBL/GenBank/DDBJ whole genome shotgun (WGS) entry which is preliminary data.</text>
</comment>
<name>A0ABS4F6U5_9BACL</name>
<keyword evidence="2" id="KW-1185">Reference proteome</keyword>
<sequence length="51" mass="6030">MVDRNGETIVYPGRMLSISGKYDEELLLRQIGQKVIKASSFKDFYWLKEEF</sequence>
<organism evidence="1 2">
    <name type="scientific">Paenibacillus lactis</name>
    <dbReference type="NCBI Taxonomy" id="228574"/>
    <lineage>
        <taxon>Bacteria</taxon>
        <taxon>Bacillati</taxon>
        <taxon>Bacillota</taxon>
        <taxon>Bacilli</taxon>
        <taxon>Bacillales</taxon>
        <taxon>Paenibacillaceae</taxon>
        <taxon>Paenibacillus</taxon>
    </lineage>
</organism>
<evidence type="ECO:0000313" key="1">
    <source>
        <dbReference type="EMBL" id="MBP1891959.1"/>
    </source>
</evidence>
<reference evidence="1 2" key="1">
    <citation type="submission" date="2021-03" db="EMBL/GenBank/DDBJ databases">
        <title>Genomic Encyclopedia of Type Strains, Phase IV (KMG-IV): sequencing the most valuable type-strain genomes for metagenomic binning, comparative biology and taxonomic classification.</title>
        <authorList>
            <person name="Goeker M."/>
        </authorList>
    </citation>
    <scope>NUCLEOTIDE SEQUENCE [LARGE SCALE GENOMIC DNA]</scope>
    <source>
        <strain evidence="1 2">DSM 15596</strain>
    </source>
</reference>
<dbReference type="EMBL" id="JAGGKI010000002">
    <property type="protein sequence ID" value="MBP1891959.1"/>
    <property type="molecule type" value="Genomic_DNA"/>
</dbReference>
<evidence type="ECO:0000313" key="2">
    <source>
        <dbReference type="Proteomes" id="UP000706926"/>
    </source>
</evidence>
<protein>
    <submittedName>
        <fullName evidence="1">Uncharacterized protein</fullName>
    </submittedName>
</protein>
<gene>
    <name evidence="1" type="ORF">J2Z18_001031</name>
</gene>
<accession>A0ABS4F6U5</accession>